<evidence type="ECO:0000256" key="8">
    <source>
        <dbReference type="ARBA" id="ARBA00022840"/>
    </source>
</evidence>
<evidence type="ECO:0000256" key="6">
    <source>
        <dbReference type="ARBA" id="ARBA00022741"/>
    </source>
</evidence>
<keyword evidence="8 12" id="KW-0067">ATP-binding</keyword>
<evidence type="ECO:0000256" key="1">
    <source>
        <dbReference type="ARBA" id="ARBA00005380"/>
    </source>
</evidence>
<dbReference type="EMBL" id="KV454006">
    <property type="protein sequence ID" value="ODQ44783.1"/>
    <property type="molecule type" value="Genomic_DNA"/>
</dbReference>
<dbReference type="PANTHER" id="PTHR10584:SF166">
    <property type="entry name" value="RIBOKINASE"/>
    <property type="match status" value="1"/>
</dbReference>
<comment type="catalytic activity">
    <reaction evidence="12">
        <text>D-ribose + ATP = D-ribose 5-phosphate + ADP + H(+)</text>
        <dbReference type="Rhea" id="RHEA:13697"/>
        <dbReference type="ChEBI" id="CHEBI:15378"/>
        <dbReference type="ChEBI" id="CHEBI:30616"/>
        <dbReference type="ChEBI" id="CHEBI:47013"/>
        <dbReference type="ChEBI" id="CHEBI:78346"/>
        <dbReference type="ChEBI" id="CHEBI:456216"/>
        <dbReference type="EC" id="2.7.1.15"/>
    </reaction>
</comment>
<evidence type="ECO:0000256" key="12">
    <source>
        <dbReference type="HAMAP-Rule" id="MF_03215"/>
    </source>
</evidence>
<dbReference type="GO" id="GO:0005737">
    <property type="term" value="C:cytoplasm"/>
    <property type="evidence" value="ECO:0007669"/>
    <property type="project" value="UniProtKB-SubCell"/>
</dbReference>
<dbReference type="STRING" id="763406.A0A1E3NHG3"/>
<feature type="binding site" evidence="12">
    <location>
        <begin position="38"/>
        <end position="42"/>
    </location>
    <ligand>
        <name>substrate</name>
    </ligand>
</feature>
<dbReference type="Pfam" id="PF00294">
    <property type="entry name" value="PfkB"/>
    <property type="match status" value="1"/>
</dbReference>
<comment type="subunit">
    <text evidence="12">Homodimer.</text>
</comment>
<evidence type="ECO:0000313" key="14">
    <source>
        <dbReference type="EMBL" id="ODQ44783.1"/>
    </source>
</evidence>
<evidence type="ECO:0000256" key="7">
    <source>
        <dbReference type="ARBA" id="ARBA00022777"/>
    </source>
</evidence>
<dbReference type="GO" id="GO:0046872">
    <property type="term" value="F:metal ion binding"/>
    <property type="evidence" value="ECO:0007669"/>
    <property type="project" value="UniProtKB-KW"/>
</dbReference>
<dbReference type="GO" id="GO:0004747">
    <property type="term" value="F:ribokinase activity"/>
    <property type="evidence" value="ECO:0007669"/>
    <property type="project" value="UniProtKB-UniRule"/>
</dbReference>
<dbReference type="PROSITE" id="PS00584">
    <property type="entry name" value="PFKB_KINASES_2"/>
    <property type="match status" value="1"/>
</dbReference>
<feature type="binding site" evidence="12">
    <location>
        <position position="356"/>
    </location>
    <ligand>
        <name>K(+)</name>
        <dbReference type="ChEBI" id="CHEBI:29103"/>
    </ligand>
</feature>
<feature type="binding site" evidence="12">
    <location>
        <position position="317"/>
    </location>
    <ligand>
        <name>substrate</name>
    </ligand>
</feature>
<gene>
    <name evidence="12" type="primary">RBK1</name>
    <name evidence="14" type="ORF">PICMEDRAFT_36720</name>
</gene>
<comment type="similarity">
    <text evidence="12">Belongs to the carbohydrate kinase PfkB family. Ribokinase subfamily.</text>
</comment>
<feature type="binding site" evidence="12">
    <location>
        <position position="313"/>
    </location>
    <ligand>
        <name>K(+)</name>
        <dbReference type="ChEBI" id="CHEBI:29103"/>
    </ligand>
</feature>
<evidence type="ECO:0000256" key="3">
    <source>
        <dbReference type="ARBA" id="ARBA00016943"/>
    </source>
</evidence>
<evidence type="ECO:0000256" key="2">
    <source>
        <dbReference type="ARBA" id="ARBA00012035"/>
    </source>
</evidence>
<dbReference type="GO" id="GO:0005524">
    <property type="term" value="F:ATP binding"/>
    <property type="evidence" value="ECO:0007669"/>
    <property type="project" value="UniProtKB-UniRule"/>
</dbReference>
<organism evidence="14 15">
    <name type="scientific">Pichia membranifaciens NRRL Y-2026</name>
    <dbReference type="NCBI Taxonomy" id="763406"/>
    <lineage>
        <taxon>Eukaryota</taxon>
        <taxon>Fungi</taxon>
        <taxon>Dikarya</taxon>
        <taxon>Ascomycota</taxon>
        <taxon>Saccharomycotina</taxon>
        <taxon>Pichiomycetes</taxon>
        <taxon>Pichiales</taxon>
        <taxon>Pichiaceae</taxon>
        <taxon>Pichia</taxon>
    </lineage>
</organism>
<dbReference type="RefSeq" id="XP_019015896.1">
    <property type="nucleotide sequence ID" value="XM_019163029.1"/>
</dbReference>
<comment type="function">
    <text evidence="12">Catalyzes the phosphorylation of ribose at O-5 in a reaction requiring ATP and magnesium. The resulting D-ribose-5-phosphate can then be used either for sythesis of nucleotides, histidine, and tryptophan, or as a component of the pentose phosphate pathway.</text>
</comment>
<name>A0A1E3NHG3_9ASCO</name>
<evidence type="ECO:0000256" key="9">
    <source>
        <dbReference type="ARBA" id="ARBA00022842"/>
    </source>
</evidence>
<evidence type="ECO:0000256" key="11">
    <source>
        <dbReference type="ARBA" id="ARBA00023277"/>
    </source>
</evidence>
<dbReference type="PRINTS" id="PR00990">
    <property type="entry name" value="RIBOKINASE"/>
</dbReference>
<keyword evidence="7 12" id="KW-0418">Kinase</keyword>
<protein>
    <recommendedName>
        <fullName evidence="3 12">Ribokinase</fullName>
        <shortName evidence="12">RK</shortName>
        <ecNumber evidence="2 12">2.7.1.15</ecNumber>
    </recommendedName>
</protein>
<dbReference type="InterPro" id="IPR011611">
    <property type="entry name" value="PfkB_dom"/>
</dbReference>
<keyword evidence="10 12" id="KW-0630">Potassium</keyword>
<accession>A0A1E3NHG3</accession>
<dbReference type="GO" id="GO:0019303">
    <property type="term" value="P:D-ribose catabolic process"/>
    <property type="evidence" value="ECO:0007669"/>
    <property type="project" value="UniProtKB-UniRule"/>
</dbReference>
<keyword evidence="15" id="KW-1185">Reference proteome</keyword>
<feature type="binding site" evidence="12">
    <location>
        <position position="352"/>
    </location>
    <ligand>
        <name>K(+)</name>
        <dbReference type="ChEBI" id="CHEBI:29103"/>
    </ligand>
</feature>
<comment type="activity regulation">
    <text evidence="12">Activated by a monovalent cation that binds near, but not in, the active site. The most likely occupant of the site in vivo is potassium. Ion binding induces a conformational change that may alter substrate affinity.</text>
</comment>
<reference evidence="14 15" key="1">
    <citation type="journal article" date="2016" name="Proc. Natl. Acad. Sci. U.S.A.">
        <title>Comparative genomics of biotechnologically important yeasts.</title>
        <authorList>
            <person name="Riley R."/>
            <person name="Haridas S."/>
            <person name="Wolfe K.H."/>
            <person name="Lopes M.R."/>
            <person name="Hittinger C.T."/>
            <person name="Goeker M."/>
            <person name="Salamov A.A."/>
            <person name="Wisecaver J.H."/>
            <person name="Long T.M."/>
            <person name="Calvey C.H."/>
            <person name="Aerts A.L."/>
            <person name="Barry K.W."/>
            <person name="Choi C."/>
            <person name="Clum A."/>
            <person name="Coughlan A.Y."/>
            <person name="Deshpande S."/>
            <person name="Douglass A.P."/>
            <person name="Hanson S.J."/>
            <person name="Klenk H.-P."/>
            <person name="LaButti K.M."/>
            <person name="Lapidus A."/>
            <person name="Lindquist E.A."/>
            <person name="Lipzen A.M."/>
            <person name="Meier-Kolthoff J.P."/>
            <person name="Ohm R.A."/>
            <person name="Otillar R.P."/>
            <person name="Pangilinan J.L."/>
            <person name="Peng Y."/>
            <person name="Rokas A."/>
            <person name="Rosa C.A."/>
            <person name="Scheuner C."/>
            <person name="Sibirny A.A."/>
            <person name="Slot J.C."/>
            <person name="Stielow J.B."/>
            <person name="Sun H."/>
            <person name="Kurtzman C.P."/>
            <person name="Blackwell M."/>
            <person name="Grigoriev I.V."/>
            <person name="Jeffries T.W."/>
        </authorList>
    </citation>
    <scope>NUCLEOTIDE SEQUENCE [LARGE SCALE GENOMIC DNA]</scope>
    <source>
        <strain evidence="14 15">NRRL Y-2026</strain>
    </source>
</reference>
<feature type="binding site" evidence="12">
    <location>
        <position position="311"/>
    </location>
    <ligand>
        <name>K(+)</name>
        <dbReference type="ChEBI" id="CHEBI:29103"/>
    </ligand>
</feature>
<dbReference type="HAMAP" id="MF_01987">
    <property type="entry name" value="Ribokinase"/>
    <property type="match status" value="1"/>
</dbReference>
<evidence type="ECO:0000256" key="5">
    <source>
        <dbReference type="ARBA" id="ARBA00022723"/>
    </source>
</evidence>
<evidence type="ECO:0000313" key="15">
    <source>
        <dbReference type="Proteomes" id="UP000094455"/>
    </source>
</evidence>
<dbReference type="Gene3D" id="3.40.1190.20">
    <property type="match status" value="1"/>
</dbReference>
<dbReference type="OrthoDB" id="415590at2759"/>
<comment type="similarity">
    <text evidence="1">Belongs to the carbohydrate kinase pfkB family.</text>
</comment>
<dbReference type="GO" id="GO:0005634">
    <property type="term" value="C:nucleus"/>
    <property type="evidence" value="ECO:0007669"/>
    <property type="project" value="UniProtKB-SubCell"/>
</dbReference>
<feature type="active site" description="Proton acceptor" evidence="12">
    <location>
        <position position="317"/>
    </location>
</feature>
<keyword evidence="5 12" id="KW-0479">Metal-binding</keyword>
<feature type="binding site" evidence="12">
    <location>
        <position position="347"/>
    </location>
    <ligand>
        <name>K(+)</name>
        <dbReference type="ChEBI" id="CHEBI:29103"/>
    </ligand>
</feature>
<proteinExistence type="inferred from homology"/>
<keyword evidence="6 12" id="KW-0547">Nucleotide-binding</keyword>
<dbReference type="InterPro" id="IPR029056">
    <property type="entry name" value="Ribokinase-like"/>
</dbReference>
<feature type="binding site" evidence="12">
    <location>
        <position position="219"/>
    </location>
    <ligand>
        <name>ATP</name>
        <dbReference type="ChEBI" id="CHEBI:30616"/>
    </ligand>
</feature>
<comment type="subcellular location">
    <subcellularLocation>
        <location evidence="12">Cytoplasm</location>
    </subcellularLocation>
    <subcellularLocation>
        <location evidence="12">Nucleus</location>
    </subcellularLocation>
</comment>
<dbReference type="InterPro" id="IPR011877">
    <property type="entry name" value="Ribokinase"/>
</dbReference>
<keyword evidence="9 12" id="KW-0460">Magnesium</keyword>
<dbReference type="SUPFAM" id="SSF53613">
    <property type="entry name" value="Ribokinase-like"/>
    <property type="match status" value="1"/>
</dbReference>
<evidence type="ECO:0000259" key="13">
    <source>
        <dbReference type="Pfam" id="PF00294"/>
    </source>
</evidence>
<dbReference type="UniPathway" id="UPA00916">
    <property type="reaction ID" value="UER00889"/>
</dbReference>
<dbReference type="InterPro" id="IPR002139">
    <property type="entry name" value="Ribo/fructo_kinase"/>
</dbReference>
<dbReference type="GeneID" id="30179716"/>
<evidence type="ECO:0000256" key="4">
    <source>
        <dbReference type="ARBA" id="ARBA00022679"/>
    </source>
</evidence>
<feature type="binding site" evidence="12">
    <location>
        <begin position="316"/>
        <end position="317"/>
    </location>
    <ligand>
        <name>ATP</name>
        <dbReference type="ChEBI" id="CHEBI:30616"/>
    </ligand>
</feature>
<comment type="caution">
    <text evidence="12">Lacks conserved residue(s) required for the propagation of feature annotation.</text>
</comment>
<keyword evidence="12" id="KW-0539">Nucleus</keyword>
<sequence length="370" mass="40188">MPVTVFGSLNQDLVTHTVKFPGPGETVQGVSFERHLGGKGFNGAVAVAKLKAPTDRFTVRLLGCLGDDDAVANDFIAYLKANNVSTSLLKKVKNTATGTASIVVQDNYAGENRIIVVPGANAHLHPTPAELERCFNASNHPDLNTSIDNPALPSHADDLAHFVVLQNEIPNPTAIIHTLASSYPNVRIFYNPSPLPARKAGYNQDFLSALHESHYLVVNEHELAGLVKNFHPNPDREPLTLLSNTSNFEPHSDYADLVNLNIKLMTKLRTLLTKPSLIVTLGPAGILYSEEGKFNYAYILAEEVDSDDIVDTTGAGDTFLGAVVTSVYRNETLESAVKFAARASAETIKSRGAAESMPYWKDVEKRGWLL</sequence>
<dbReference type="EC" id="2.7.1.15" evidence="2 12"/>
<keyword evidence="12" id="KW-0963">Cytoplasm</keyword>
<feature type="binding site" evidence="12">
    <location>
        <begin position="280"/>
        <end position="285"/>
    </location>
    <ligand>
        <name>ATP</name>
        <dbReference type="ChEBI" id="CHEBI:30616"/>
    </ligand>
</feature>
<dbReference type="InterPro" id="IPR002173">
    <property type="entry name" value="Carboh/pur_kinase_PfkB_CS"/>
</dbReference>
<dbReference type="AlphaFoldDB" id="A0A1E3NHG3"/>
<keyword evidence="11 12" id="KW-0119">Carbohydrate metabolism</keyword>
<feature type="binding site" evidence="12">
    <location>
        <begin position="10"/>
        <end position="12"/>
    </location>
    <ligand>
        <name>substrate</name>
    </ligand>
</feature>
<keyword evidence="4 12" id="KW-0808">Transferase</keyword>
<comment type="cofactor">
    <cofactor evidence="12">
        <name>Mg(2+)</name>
        <dbReference type="ChEBI" id="CHEBI:18420"/>
    </cofactor>
    <text evidence="12">Requires a divalent cation, most likely magnesium in vivo, as an electrophilic catalyst to aid phosphoryl group transfer. It is the chelate of the metal and the nucleotide that is the actual substrate.</text>
</comment>
<feature type="domain" description="Carbohydrate kinase PfkB" evidence="13">
    <location>
        <begin position="3"/>
        <end position="358"/>
    </location>
</feature>
<dbReference type="CDD" id="cd01174">
    <property type="entry name" value="ribokinase"/>
    <property type="match status" value="1"/>
</dbReference>
<dbReference type="Proteomes" id="UP000094455">
    <property type="component" value="Unassembled WGS sequence"/>
</dbReference>
<dbReference type="PANTHER" id="PTHR10584">
    <property type="entry name" value="SUGAR KINASE"/>
    <property type="match status" value="1"/>
</dbReference>
<feature type="binding site" evidence="12">
    <location>
        <position position="168"/>
    </location>
    <ligand>
        <name>substrate</name>
    </ligand>
</feature>
<evidence type="ECO:0000256" key="10">
    <source>
        <dbReference type="ARBA" id="ARBA00022958"/>
    </source>
</evidence>
<feature type="binding site" evidence="12">
    <location>
        <position position="350"/>
    </location>
    <ligand>
        <name>K(+)</name>
        <dbReference type="ChEBI" id="CHEBI:29103"/>
    </ligand>
</feature>
<comment type="pathway">
    <text evidence="12">Carbohydrate metabolism; D-ribose degradation; D-ribose 5-phosphate from beta-D-ribopyranose: step 2/2.</text>
</comment>